<proteinExistence type="predicted"/>
<organism evidence="1">
    <name type="scientific">freshwater metagenome</name>
    <dbReference type="NCBI Taxonomy" id="449393"/>
    <lineage>
        <taxon>unclassified sequences</taxon>
        <taxon>metagenomes</taxon>
        <taxon>ecological metagenomes</taxon>
    </lineage>
</organism>
<sequence>MMTKRSDSREHGIIAGVEKGREFPLLSRWLAAFDEMDAGEYACPHSSGAAARGGFRGNAERCQLRSCYQAHLGVGGSKEVVTVS</sequence>
<dbReference type="AlphaFoldDB" id="A0A6J7BL30"/>
<gene>
    <name evidence="1" type="ORF">UFOPK3268_00084</name>
</gene>
<dbReference type="EMBL" id="CAFBIZ010000005">
    <property type="protein sequence ID" value="CAB4846100.1"/>
    <property type="molecule type" value="Genomic_DNA"/>
</dbReference>
<name>A0A6J7BL30_9ZZZZ</name>
<protein>
    <submittedName>
        <fullName evidence="1">Unannotated protein</fullName>
    </submittedName>
</protein>
<reference evidence="1" key="1">
    <citation type="submission" date="2020-05" db="EMBL/GenBank/DDBJ databases">
        <authorList>
            <person name="Chiriac C."/>
            <person name="Salcher M."/>
            <person name="Ghai R."/>
            <person name="Kavagutti S V."/>
        </authorList>
    </citation>
    <scope>NUCLEOTIDE SEQUENCE</scope>
</reference>
<accession>A0A6J7BL30</accession>
<evidence type="ECO:0000313" key="1">
    <source>
        <dbReference type="EMBL" id="CAB4846100.1"/>
    </source>
</evidence>